<dbReference type="InterPro" id="IPR025827">
    <property type="entry name" value="Zn_ribbon_recom_dom"/>
</dbReference>
<evidence type="ECO:0000259" key="1">
    <source>
        <dbReference type="PROSITE" id="PS51737"/>
    </source>
</evidence>
<comment type="caution">
    <text evidence="2">The sequence shown here is derived from an EMBL/GenBank/DDBJ whole genome shotgun (WGS) entry which is preliminary data.</text>
</comment>
<gene>
    <name evidence="2" type="ORF">E6W39_34695</name>
</gene>
<dbReference type="InterPro" id="IPR038109">
    <property type="entry name" value="DNA_bind_recomb_sf"/>
</dbReference>
<dbReference type="AlphaFoldDB" id="A0A540WBN5"/>
<dbReference type="GO" id="GO:0000150">
    <property type="term" value="F:DNA strand exchange activity"/>
    <property type="evidence" value="ECO:0007669"/>
    <property type="project" value="InterPro"/>
</dbReference>
<proteinExistence type="predicted"/>
<dbReference type="Pfam" id="PF07508">
    <property type="entry name" value="Recombinase"/>
    <property type="match status" value="1"/>
</dbReference>
<feature type="domain" description="Recombinase" evidence="1">
    <location>
        <begin position="204"/>
        <end position="365"/>
    </location>
</feature>
<dbReference type="InterPro" id="IPR006119">
    <property type="entry name" value="Resolv_N"/>
</dbReference>
<accession>A0A540WBN5</accession>
<organism evidence="2 3">
    <name type="scientific">Kitasatospora acidiphila</name>
    <dbReference type="NCBI Taxonomy" id="2567942"/>
    <lineage>
        <taxon>Bacteria</taxon>
        <taxon>Bacillati</taxon>
        <taxon>Actinomycetota</taxon>
        <taxon>Actinomycetes</taxon>
        <taxon>Kitasatosporales</taxon>
        <taxon>Streptomycetaceae</taxon>
        <taxon>Kitasatospora</taxon>
    </lineage>
</organism>
<dbReference type="OrthoDB" id="3372479at2"/>
<dbReference type="PANTHER" id="PTHR30461">
    <property type="entry name" value="DNA-INVERTASE FROM LAMBDOID PROPHAGE"/>
    <property type="match status" value="1"/>
</dbReference>
<keyword evidence="3" id="KW-1185">Reference proteome</keyword>
<dbReference type="Pfam" id="PF13408">
    <property type="entry name" value="Zn_ribbon_recom"/>
    <property type="match status" value="1"/>
</dbReference>
<dbReference type="InterPro" id="IPR050639">
    <property type="entry name" value="SSR_resolvase"/>
</dbReference>
<dbReference type="InterPro" id="IPR011109">
    <property type="entry name" value="DNA_bind_recombinase_dom"/>
</dbReference>
<dbReference type="GO" id="GO:0003677">
    <property type="term" value="F:DNA binding"/>
    <property type="evidence" value="ECO:0007669"/>
    <property type="project" value="InterPro"/>
</dbReference>
<dbReference type="SMART" id="SM00857">
    <property type="entry name" value="Resolvase"/>
    <property type="match status" value="1"/>
</dbReference>
<name>A0A540WBN5_9ACTN</name>
<dbReference type="InterPro" id="IPR036162">
    <property type="entry name" value="Resolvase-like_N_sf"/>
</dbReference>
<dbReference type="PANTHER" id="PTHR30461:SF23">
    <property type="entry name" value="DNA RECOMBINASE-RELATED"/>
    <property type="match status" value="1"/>
</dbReference>
<protein>
    <submittedName>
        <fullName evidence="2">Recombinase family protein</fullName>
    </submittedName>
</protein>
<dbReference type="PROSITE" id="PS51737">
    <property type="entry name" value="RECOMBINASE_DNA_BIND"/>
    <property type="match status" value="1"/>
</dbReference>
<dbReference type="Gene3D" id="3.90.1750.20">
    <property type="entry name" value="Putative Large Serine Recombinase, Chain B, Domain 2"/>
    <property type="match status" value="1"/>
</dbReference>
<dbReference type="Proteomes" id="UP000319103">
    <property type="component" value="Unassembled WGS sequence"/>
</dbReference>
<reference evidence="2 3" key="1">
    <citation type="submission" date="2019-06" db="EMBL/GenBank/DDBJ databases">
        <title>Description of Kitasatospora acidophila sp. nov. isolated from pine grove soil, and reclassification of Streptomyces novaecaesareae to Kitasatospora novaeceasareae comb. nov.</title>
        <authorList>
            <person name="Kim M.J."/>
        </authorList>
    </citation>
    <scope>NUCLEOTIDE SEQUENCE [LARGE SCALE GENOMIC DNA]</scope>
    <source>
        <strain evidence="2 3">MMS16-CNU292</strain>
    </source>
</reference>
<dbReference type="SUPFAM" id="SSF53041">
    <property type="entry name" value="Resolvase-like"/>
    <property type="match status" value="1"/>
</dbReference>
<evidence type="ECO:0000313" key="2">
    <source>
        <dbReference type="EMBL" id="TQF06416.1"/>
    </source>
</evidence>
<sequence>MTARATTPTPTTPPHNPVHSLGAWADAFSRPRPGVDRPESGGLRFAFYGRVSTEDHQDPVTSRAWQLLQARVLIAGHGRIVAEFFDVGHSRTLPWARRSEAAALLAAVADPDREFDAIVVGSSERAFHGNQFTVMAPLFEHYSVAVWIPELGGAADPRIAGHEELMVLLGILAKREITRTRIRVRTAMTVQAWEQGRYLGGRPPYGYRLVDAGPHPNRAWARRGVRLQRLDVDLDTAPIARWIFTQRLAGHSIARITRGLNDAAIRCPSAADPDRNAHRRSEGWTLTTVRAVLANPRYTGRQVWNRQRTDHELLDPANTTLGHREVMRWNTPDEWVISTAAAHPALVSETDFVAVQGLRVAREGVPGRVYLLAGLLRCGQCGRLMDSCWSHGRPAYRCRHGRSSATGPRADGRVRNLYLREDHVLPHLPALWIRLTHPEDTPERPHRELLLPTNEEMTARLRAAGLTLTYDPAGRTLTADTPSRERIAIG</sequence>
<dbReference type="EMBL" id="VIGB01000003">
    <property type="protein sequence ID" value="TQF06416.1"/>
    <property type="molecule type" value="Genomic_DNA"/>
</dbReference>
<evidence type="ECO:0000313" key="3">
    <source>
        <dbReference type="Proteomes" id="UP000319103"/>
    </source>
</evidence>
<dbReference type="Gene3D" id="3.40.50.1390">
    <property type="entry name" value="Resolvase, N-terminal catalytic domain"/>
    <property type="match status" value="1"/>
</dbReference>